<reference evidence="4 5" key="1">
    <citation type="submission" date="2017-10" db="EMBL/GenBank/DDBJ databases">
        <title>Bifidobacterium xylocopum sp. nov. and Bifidobacterium aemilianum sp. nov., from the carpenter bee (Xylocopa violacea) digestive tract.</title>
        <authorList>
            <person name="Alberoni D."/>
            <person name="Baffoni L."/>
            <person name="Di Gioia D."/>
            <person name="Gaggia F."/>
            <person name="Biavati B."/>
        </authorList>
    </citation>
    <scope>NUCLEOTIDE SEQUENCE [LARGE SCALE GENOMIC DNA]</scope>
    <source>
        <strain evidence="4 5">XV2</strain>
    </source>
</reference>
<dbReference type="AlphaFoldDB" id="A0A366KEQ0"/>
<dbReference type="InterPro" id="IPR027381">
    <property type="entry name" value="LytR/CpsA/Psr_C"/>
</dbReference>
<dbReference type="Proteomes" id="UP000252345">
    <property type="component" value="Unassembled WGS sequence"/>
</dbReference>
<feature type="transmembrane region" description="Helical" evidence="2">
    <location>
        <begin position="67"/>
        <end position="91"/>
    </location>
</feature>
<keyword evidence="2" id="KW-0472">Membrane</keyword>
<proteinExistence type="predicted"/>
<evidence type="ECO:0000313" key="4">
    <source>
        <dbReference type="EMBL" id="RBP99678.1"/>
    </source>
</evidence>
<evidence type="ECO:0000256" key="1">
    <source>
        <dbReference type="SAM" id="MobiDB-lite"/>
    </source>
</evidence>
<keyword evidence="5" id="KW-1185">Reference proteome</keyword>
<dbReference type="EMBL" id="PDCH01000003">
    <property type="protein sequence ID" value="RBP99678.1"/>
    <property type="molecule type" value="Genomic_DNA"/>
</dbReference>
<evidence type="ECO:0000313" key="5">
    <source>
        <dbReference type="Proteomes" id="UP000252345"/>
    </source>
</evidence>
<gene>
    <name evidence="4" type="ORF">CRD59_02840</name>
</gene>
<organism evidence="4 5">
    <name type="scientific">Bifidobacterium xylocopae</name>
    <dbReference type="NCBI Taxonomy" id="2493119"/>
    <lineage>
        <taxon>Bacteria</taxon>
        <taxon>Bacillati</taxon>
        <taxon>Actinomycetota</taxon>
        <taxon>Actinomycetes</taxon>
        <taxon>Bifidobacteriales</taxon>
        <taxon>Bifidobacteriaceae</taxon>
        <taxon>Bifidobacterium</taxon>
    </lineage>
</organism>
<feature type="region of interest" description="Disordered" evidence="1">
    <location>
        <begin position="1"/>
        <end position="35"/>
    </location>
</feature>
<protein>
    <recommendedName>
        <fullName evidence="3">LytR/CpsA/Psr regulator C-terminal domain-containing protein</fullName>
    </recommendedName>
</protein>
<sequence>MNSASSRQPMRSVECTRERVRESSPSVSRPGYSYKETTVQKGSAMTFPDAADEREARRQFVRRRQKMVFTIAGSALAIVLVIALVVSLSAVGRFHKQSAGSKPNYGVAVICPPENAKVANHPEVRVRVLNGTNKTGLGSAVLRSLRNRGFNMQGLADFPSKTELARTEIRFGAKGISQGYTVAGHFNDAIMQMDDRQDDLVDVVIGATFNDLVPEKSTLGVGKPIEAVKGCRTDIKELGTLPKFKQ</sequence>
<evidence type="ECO:0000256" key="2">
    <source>
        <dbReference type="SAM" id="Phobius"/>
    </source>
</evidence>
<evidence type="ECO:0000259" key="3">
    <source>
        <dbReference type="Pfam" id="PF13399"/>
    </source>
</evidence>
<keyword evidence="2" id="KW-0812">Transmembrane</keyword>
<dbReference type="Gene3D" id="3.30.70.2390">
    <property type="match status" value="1"/>
</dbReference>
<name>A0A366KEQ0_9BIFI</name>
<dbReference type="Pfam" id="PF13399">
    <property type="entry name" value="LytR_C"/>
    <property type="match status" value="1"/>
</dbReference>
<keyword evidence="2" id="KW-1133">Transmembrane helix</keyword>
<comment type="caution">
    <text evidence="4">The sequence shown here is derived from an EMBL/GenBank/DDBJ whole genome shotgun (WGS) entry which is preliminary data.</text>
</comment>
<feature type="domain" description="LytR/CpsA/Psr regulator C-terminal" evidence="3">
    <location>
        <begin position="123"/>
        <end position="209"/>
    </location>
</feature>
<accession>A0A366KEQ0</accession>